<proteinExistence type="predicted"/>
<dbReference type="RefSeq" id="WP_011864795.1">
    <property type="nucleotide sequence ID" value="NC_009092.1"/>
</dbReference>
<dbReference type="Proteomes" id="UP000001558">
    <property type="component" value="Chromosome"/>
</dbReference>
<dbReference type="EMBL" id="CP000606">
    <property type="protein sequence ID" value="ABO22861.1"/>
    <property type="molecule type" value="Genomic_DNA"/>
</dbReference>
<accession>A3QBL3</accession>
<keyword evidence="2" id="KW-1185">Reference proteome</keyword>
<evidence type="ECO:0000313" key="1">
    <source>
        <dbReference type="EMBL" id="ABO22861.1"/>
    </source>
</evidence>
<organism evidence="1 2">
    <name type="scientific">Shewanella loihica (strain ATCC BAA-1088 / PV-4)</name>
    <dbReference type="NCBI Taxonomy" id="323850"/>
    <lineage>
        <taxon>Bacteria</taxon>
        <taxon>Pseudomonadati</taxon>
        <taxon>Pseudomonadota</taxon>
        <taxon>Gammaproteobacteria</taxon>
        <taxon>Alteromonadales</taxon>
        <taxon>Shewanellaceae</taxon>
        <taxon>Shewanella</taxon>
    </lineage>
</organism>
<evidence type="ECO:0000313" key="2">
    <source>
        <dbReference type="Proteomes" id="UP000001558"/>
    </source>
</evidence>
<dbReference type="AlphaFoldDB" id="A3QBL3"/>
<sequence>MSKSKIELVKDKIASLQSRLNCKLQVTIYNSGLNDDDFNQAARDCRMSMVTFKSDSDEWGDTQGEVFSVRVVAEGLGEIPYALMCETAYFENGEDKGEAEVFSSRALAPAALASVVTSMLTIDELESLVNSACESGKLNDQQLTLIKQEYLGEEVADGV</sequence>
<dbReference type="KEGG" id="slo:Shew_0990"/>
<dbReference type="HOGENOM" id="CLU_1658360_0_0_6"/>
<gene>
    <name evidence="1" type="ordered locus">Shew_0990</name>
</gene>
<reference evidence="1 2" key="1">
    <citation type="submission" date="2007-03" db="EMBL/GenBank/DDBJ databases">
        <title>Complete sequence of Shewanella loihica PV-4.</title>
        <authorList>
            <consortium name="US DOE Joint Genome Institute"/>
            <person name="Copeland A."/>
            <person name="Lucas S."/>
            <person name="Lapidus A."/>
            <person name="Barry K."/>
            <person name="Detter J.C."/>
            <person name="Glavina del Rio T."/>
            <person name="Hammon N."/>
            <person name="Israni S."/>
            <person name="Dalin E."/>
            <person name="Tice H."/>
            <person name="Pitluck S."/>
            <person name="Chain P."/>
            <person name="Malfatti S."/>
            <person name="Shin M."/>
            <person name="Vergez L."/>
            <person name="Schmutz J."/>
            <person name="Larimer F."/>
            <person name="Land M."/>
            <person name="Hauser L."/>
            <person name="Kyrpides N."/>
            <person name="Mikhailova N."/>
            <person name="Romine M.F."/>
            <person name="Serres G."/>
            <person name="Fredrickson J."/>
            <person name="Tiedje J."/>
            <person name="Richardson P."/>
        </authorList>
    </citation>
    <scope>NUCLEOTIDE SEQUENCE [LARGE SCALE GENOMIC DNA]</scope>
    <source>
        <strain evidence="2">ATCC BAA-1088 / PV-4</strain>
    </source>
</reference>
<protein>
    <submittedName>
        <fullName evidence="1">Uncharacterized protein</fullName>
    </submittedName>
</protein>
<name>A3QBL3_SHELP</name>